<dbReference type="PANTHER" id="PTHR33332">
    <property type="entry name" value="REVERSE TRANSCRIPTASE DOMAIN-CONTAINING PROTEIN"/>
    <property type="match status" value="1"/>
</dbReference>
<proteinExistence type="predicted"/>
<reference evidence="2" key="2">
    <citation type="submission" date="2025-08" db="UniProtKB">
        <authorList>
            <consortium name="Ensembl"/>
        </authorList>
    </citation>
    <scope>IDENTIFICATION</scope>
</reference>
<name>A0A665VQ37_ECHNA</name>
<dbReference type="Pfam" id="PF00078">
    <property type="entry name" value="RVT_1"/>
    <property type="match status" value="1"/>
</dbReference>
<dbReference type="AlphaFoldDB" id="A0A665VQ37"/>
<sequence>MQCLSFDTVDLEVLLTRLRNLVGMSGPVLAWFACLSGRRFSVSANQIMPDSADLLCGVPQGSVLGPILFLLYVLRLRKIIQELPFTYHLFADDIQLYCSFKAAESRKFNSLTSCLVQIKQWLSSNSLQLNSDKTEVLVIGPDDAIPGINQHLGDLSISSKSSLRNLGVIFDKEMSLEHHSKQLTRNCF</sequence>
<feature type="domain" description="Reverse transcriptase" evidence="1">
    <location>
        <begin position="1"/>
        <end position="170"/>
    </location>
</feature>
<evidence type="ECO:0000313" key="3">
    <source>
        <dbReference type="Proteomes" id="UP000472264"/>
    </source>
</evidence>
<protein>
    <recommendedName>
        <fullName evidence="1">Reverse transcriptase domain-containing protein</fullName>
    </recommendedName>
</protein>
<reference evidence="2" key="1">
    <citation type="submission" date="2021-04" db="EMBL/GenBank/DDBJ databases">
        <authorList>
            <consortium name="Wellcome Sanger Institute Data Sharing"/>
        </authorList>
    </citation>
    <scope>NUCLEOTIDE SEQUENCE [LARGE SCALE GENOMIC DNA]</scope>
</reference>
<evidence type="ECO:0000259" key="1">
    <source>
        <dbReference type="PROSITE" id="PS50878"/>
    </source>
</evidence>
<evidence type="ECO:0000313" key="2">
    <source>
        <dbReference type="Ensembl" id="ENSENLP00000033914.1"/>
    </source>
</evidence>
<reference evidence="2" key="3">
    <citation type="submission" date="2025-09" db="UniProtKB">
        <authorList>
            <consortium name="Ensembl"/>
        </authorList>
    </citation>
    <scope>IDENTIFICATION</scope>
</reference>
<dbReference type="InterPro" id="IPR000477">
    <property type="entry name" value="RT_dom"/>
</dbReference>
<keyword evidence="3" id="KW-1185">Reference proteome</keyword>
<dbReference type="OMA" id="DSELHNC"/>
<dbReference type="Proteomes" id="UP000472264">
    <property type="component" value="Chromosome 15"/>
</dbReference>
<accession>A0A665VQ37</accession>
<organism evidence="2 3">
    <name type="scientific">Echeneis naucrates</name>
    <name type="common">Live sharksucker</name>
    <dbReference type="NCBI Taxonomy" id="173247"/>
    <lineage>
        <taxon>Eukaryota</taxon>
        <taxon>Metazoa</taxon>
        <taxon>Chordata</taxon>
        <taxon>Craniata</taxon>
        <taxon>Vertebrata</taxon>
        <taxon>Euteleostomi</taxon>
        <taxon>Actinopterygii</taxon>
        <taxon>Neopterygii</taxon>
        <taxon>Teleostei</taxon>
        <taxon>Neoteleostei</taxon>
        <taxon>Acanthomorphata</taxon>
        <taxon>Carangaria</taxon>
        <taxon>Carangiformes</taxon>
        <taxon>Echeneidae</taxon>
        <taxon>Echeneis</taxon>
    </lineage>
</organism>
<dbReference type="PROSITE" id="PS50878">
    <property type="entry name" value="RT_POL"/>
    <property type="match status" value="1"/>
</dbReference>
<dbReference type="InParanoid" id="A0A665VQ37"/>
<dbReference type="Ensembl" id="ENSENLT00000034849.1">
    <property type="protein sequence ID" value="ENSENLP00000033914.1"/>
    <property type="gene ID" value="ENSENLG00000014885.1"/>
</dbReference>